<feature type="domain" description="CCHC-type" evidence="3">
    <location>
        <begin position="149"/>
        <end position="165"/>
    </location>
</feature>
<dbReference type="Gene3D" id="4.10.60.10">
    <property type="entry name" value="Zinc finger, CCHC-type"/>
    <property type="match status" value="1"/>
</dbReference>
<accession>A0A553N5J3</accession>
<dbReference type="SMART" id="SM00343">
    <property type="entry name" value="ZnF_C2HC"/>
    <property type="match status" value="1"/>
</dbReference>
<feature type="region of interest" description="Disordered" evidence="2">
    <location>
        <begin position="103"/>
        <end position="145"/>
    </location>
</feature>
<organism evidence="4 5">
    <name type="scientific">Danionella cerebrum</name>
    <dbReference type="NCBI Taxonomy" id="2873325"/>
    <lineage>
        <taxon>Eukaryota</taxon>
        <taxon>Metazoa</taxon>
        <taxon>Chordata</taxon>
        <taxon>Craniata</taxon>
        <taxon>Vertebrata</taxon>
        <taxon>Euteleostomi</taxon>
        <taxon>Actinopterygii</taxon>
        <taxon>Neopterygii</taxon>
        <taxon>Teleostei</taxon>
        <taxon>Ostariophysi</taxon>
        <taxon>Cypriniformes</taxon>
        <taxon>Danionidae</taxon>
        <taxon>Danioninae</taxon>
        <taxon>Danionella</taxon>
    </lineage>
</organism>
<dbReference type="InterPro" id="IPR036875">
    <property type="entry name" value="Znf_CCHC_sf"/>
</dbReference>
<feature type="compositionally biased region" description="Basic and acidic residues" evidence="2">
    <location>
        <begin position="560"/>
        <end position="573"/>
    </location>
</feature>
<feature type="region of interest" description="Disordered" evidence="2">
    <location>
        <begin position="1"/>
        <end position="35"/>
    </location>
</feature>
<protein>
    <recommendedName>
        <fullName evidence="3">CCHC-type domain-containing protein</fullName>
    </recommendedName>
</protein>
<dbReference type="OrthoDB" id="8929563at2759"/>
<feature type="region of interest" description="Disordered" evidence="2">
    <location>
        <begin position="164"/>
        <end position="220"/>
    </location>
</feature>
<feature type="compositionally biased region" description="Basic and acidic residues" evidence="2">
    <location>
        <begin position="1"/>
        <end position="10"/>
    </location>
</feature>
<feature type="region of interest" description="Disordered" evidence="2">
    <location>
        <begin position="552"/>
        <end position="573"/>
    </location>
</feature>
<comment type="caution">
    <text evidence="4">The sequence shown here is derived from an EMBL/GenBank/DDBJ whole genome shotgun (WGS) entry which is preliminary data.</text>
</comment>
<gene>
    <name evidence="4" type="ORF">DNTS_026269</name>
</gene>
<sequence length="573" mass="62006">MAKGEVREEQGNTQAEEGEAEVKEVPVNPPNTEISGAAAAWNTGESIGIPKVELSSWMDAQMETGTSGNTAVTVEGGGSYCENSFQPGRGEEVAGATETKVLIKKNNTGDEEEEAMETAVEQENSEREEAPVDTTPPNSSCEAGNHTMRCFGCGKEGHMVRACPEKASSREKDLAEGPSEQGRAGSEENSEAQGEVREEQGNTQAEEGEAEVKEVPVNGPLLQGTLGRALASRSQAGVKRKAGATETKVLIKKNNTGDEEEEAMETAVEQENSEKEEAPVDPSPPAAAVKQGTVYPAQKIIEFLNVHFNQKDQDKKVRAEFPDVKGFWDIYENEGAVSLQRDSWLQAQKPREKSDGKISIFLAEVVDGKLSPSRMVVVRFSESEATPQGLIGKVQDAIGSHDPIVLTDAQGNAILESEGTTGFIVEPVFMQCGRSIIGCKLKMDQLQKLRIPAVVCKVLLLQLSEATAPKDFFWDTHDQTSTKSVPYPEKTVPRAGAHSHAITGHPQTADPVIMPSENTFTFPKQQTGTRGRLWGPGTWSCRSVGNCAAQRKHLPSHVAGQDRIKKNKNKDEE</sequence>
<name>A0A553N5J3_9TELE</name>
<evidence type="ECO:0000259" key="3">
    <source>
        <dbReference type="PROSITE" id="PS50158"/>
    </source>
</evidence>
<evidence type="ECO:0000313" key="4">
    <source>
        <dbReference type="EMBL" id="TRY60698.1"/>
    </source>
</evidence>
<dbReference type="GO" id="GO:0003676">
    <property type="term" value="F:nucleic acid binding"/>
    <property type="evidence" value="ECO:0007669"/>
    <property type="project" value="InterPro"/>
</dbReference>
<keyword evidence="1" id="KW-0863">Zinc-finger</keyword>
<dbReference type="SUPFAM" id="SSF57756">
    <property type="entry name" value="Retrovirus zinc finger-like domains"/>
    <property type="match status" value="1"/>
</dbReference>
<evidence type="ECO:0000256" key="1">
    <source>
        <dbReference type="PROSITE-ProRule" id="PRU00047"/>
    </source>
</evidence>
<dbReference type="PROSITE" id="PS50158">
    <property type="entry name" value="ZF_CCHC"/>
    <property type="match status" value="1"/>
</dbReference>
<feature type="compositionally biased region" description="Basic and acidic residues" evidence="2">
    <location>
        <begin position="164"/>
        <end position="175"/>
    </location>
</feature>
<evidence type="ECO:0000256" key="2">
    <source>
        <dbReference type="SAM" id="MobiDB-lite"/>
    </source>
</evidence>
<feature type="region of interest" description="Disordered" evidence="2">
    <location>
        <begin position="254"/>
        <end position="286"/>
    </location>
</feature>
<keyword evidence="1" id="KW-0862">Zinc</keyword>
<evidence type="ECO:0000313" key="5">
    <source>
        <dbReference type="Proteomes" id="UP000316079"/>
    </source>
</evidence>
<dbReference type="Proteomes" id="UP000316079">
    <property type="component" value="Unassembled WGS sequence"/>
</dbReference>
<dbReference type="GO" id="GO:0008270">
    <property type="term" value="F:zinc ion binding"/>
    <property type="evidence" value="ECO:0007669"/>
    <property type="project" value="UniProtKB-KW"/>
</dbReference>
<keyword evidence="1" id="KW-0479">Metal-binding</keyword>
<dbReference type="EMBL" id="SRMA01027030">
    <property type="protein sequence ID" value="TRY60698.1"/>
    <property type="molecule type" value="Genomic_DNA"/>
</dbReference>
<reference evidence="4 5" key="1">
    <citation type="journal article" date="2019" name="Sci. Data">
        <title>Hybrid genome assembly and annotation of Danionella translucida.</title>
        <authorList>
            <person name="Kadobianskyi M."/>
            <person name="Schulze L."/>
            <person name="Schuelke M."/>
            <person name="Judkewitz B."/>
        </authorList>
    </citation>
    <scope>NUCLEOTIDE SEQUENCE [LARGE SCALE GENOMIC DNA]</scope>
    <source>
        <strain evidence="4 5">Bolton</strain>
    </source>
</reference>
<proteinExistence type="predicted"/>
<dbReference type="AlphaFoldDB" id="A0A553N5J3"/>
<dbReference type="InterPro" id="IPR001878">
    <property type="entry name" value="Znf_CCHC"/>
</dbReference>
<keyword evidence="5" id="KW-1185">Reference proteome</keyword>